<name>A0A8S1NCU8_PARPR</name>
<dbReference type="AlphaFoldDB" id="A0A8S1NCU8"/>
<keyword evidence="5" id="KW-0449">Lipoprotein</keyword>
<dbReference type="GO" id="GO:0015031">
    <property type="term" value="P:protein transport"/>
    <property type="evidence" value="ECO:0007669"/>
    <property type="project" value="UniProtKB-KW"/>
</dbReference>
<keyword evidence="3" id="KW-0653">Protein transport</keyword>
<keyword evidence="4" id="KW-0342">GTP-binding</keyword>
<evidence type="ECO:0000313" key="11">
    <source>
        <dbReference type="Proteomes" id="UP000688137"/>
    </source>
</evidence>
<comment type="similarity">
    <text evidence="1">Belongs to the small GTPase superfamily. Rab family.</text>
</comment>
<dbReference type="EMBL" id="CAJJDM010000089">
    <property type="protein sequence ID" value="CAD8090458.1"/>
    <property type="molecule type" value="Genomic_DNA"/>
</dbReference>
<evidence type="ECO:0000256" key="3">
    <source>
        <dbReference type="ARBA" id="ARBA00022927"/>
    </source>
</evidence>
<evidence type="ECO:0000256" key="2">
    <source>
        <dbReference type="ARBA" id="ARBA00022741"/>
    </source>
</evidence>
<protein>
    <recommendedName>
        <fullName evidence="8">Ras-related protein Rab-1</fullName>
    </recommendedName>
    <alternativeName>
        <fullName evidence="9">Small GTP-binding protein rab1</fullName>
    </alternativeName>
</protein>
<dbReference type="InterPro" id="IPR050305">
    <property type="entry name" value="Small_GTPase_Rab"/>
</dbReference>
<dbReference type="GO" id="GO:0003924">
    <property type="term" value="F:GTPase activity"/>
    <property type="evidence" value="ECO:0007669"/>
    <property type="project" value="InterPro"/>
</dbReference>
<organism evidence="10 11">
    <name type="scientific">Paramecium primaurelia</name>
    <dbReference type="NCBI Taxonomy" id="5886"/>
    <lineage>
        <taxon>Eukaryota</taxon>
        <taxon>Sar</taxon>
        <taxon>Alveolata</taxon>
        <taxon>Ciliophora</taxon>
        <taxon>Intramacronucleata</taxon>
        <taxon>Oligohymenophorea</taxon>
        <taxon>Peniculida</taxon>
        <taxon>Parameciidae</taxon>
        <taxon>Paramecium</taxon>
    </lineage>
</organism>
<dbReference type="OMA" id="SKMEQNE"/>
<dbReference type="PROSITE" id="PS51421">
    <property type="entry name" value="RAS"/>
    <property type="match status" value="1"/>
</dbReference>
<reference evidence="10" key="1">
    <citation type="submission" date="2021-01" db="EMBL/GenBank/DDBJ databases">
        <authorList>
            <consortium name="Genoscope - CEA"/>
            <person name="William W."/>
        </authorList>
    </citation>
    <scope>NUCLEOTIDE SEQUENCE</scope>
</reference>
<dbReference type="SMART" id="SM00174">
    <property type="entry name" value="RHO"/>
    <property type="match status" value="1"/>
</dbReference>
<dbReference type="FunFam" id="3.40.50.300:FF:001018">
    <property type="entry name" value="Rab family GTPase"/>
    <property type="match status" value="1"/>
</dbReference>
<evidence type="ECO:0000256" key="4">
    <source>
        <dbReference type="ARBA" id="ARBA00023134"/>
    </source>
</evidence>
<keyword evidence="11" id="KW-1185">Reference proteome</keyword>
<dbReference type="NCBIfam" id="TIGR00231">
    <property type="entry name" value="small_GTP"/>
    <property type="match status" value="1"/>
</dbReference>
<evidence type="ECO:0000256" key="7">
    <source>
        <dbReference type="ARBA" id="ARBA00053444"/>
    </source>
</evidence>
<dbReference type="SMART" id="SM00173">
    <property type="entry name" value="RAS"/>
    <property type="match status" value="1"/>
</dbReference>
<dbReference type="InterPro" id="IPR001806">
    <property type="entry name" value="Small_GTPase"/>
</dbReference>
<dbReference type="PROSITE" id="PS51419">
    <property type="entry name" value="RAB"/>
    <property type="match status" value="1"/>
</dbReference>
<evidence type="ECO:0000256" key="5">
    <source>
        <dbReference type="ARBA" id="ARBA00023288"/>
    </source>
</evidence>
<keyword evidence="2" id="KW-0547">Nucleotide-binding</keyword>
<proteinExistence type="inferred from homology"/>
<dbReference type="PROSITE" id="PS51420">
    <property type="entry name" value="RHO"/>
    <property type="match status" value="1"/>
</dbReference>
<sequence>MNTCDKPIIKLLIIGDSAVGKTNILKRFCENQYTQNFVSTIGIDFKFRDLEVEGKLMRLQIWDTAGQERFRTITSTYFKGAMGIILVYAVNNLESFQNIQNWMNQIKQNASESVIILLVANKSDLNDRAVQYEQGKNLADSYGIKFFETSAKEGINIIDTFQCISKQIKDIMSLEEKVQNIKLESTSQNAKSNFCC</sequence>
<dbReference type="GO" id="GO:0005525">
    <property type="term" value="F:GTP binding"/>
    <property type="evidence" value="ECO:0007669"/>
    <property type="project" value="UniProtKB-KW"/>
</dbReference>
<keyword evidence="3" id="KW-0813">Transport</keyword>
<evidence type="ECO:0000256" key="9">
    <source>
        <dbReference type="ARBA" id="ARBA00081865"/>
    </source>
</evidence>
<dbReference type="SMART" id="SM00176">
    <property type="entry name" value="RAN"/>
    <property type="match status" value="1"/>
</dbReference>
<evidence type="ECO:0000256" key="8">
    <source>
        <dbReference type="ARBA" id="ARBA00067099"/>
    </source>
</evidence>
<evidence type="ECO:0000256" key="6">
    <source>
        <dbReference type="ARBA" id="ARBA00023289"/>
    </source>
</evidence>
<dbReference type="PANTHER" id="PTHR47980">
    <property type="entry name" value="LD44762P"/>
    <property type="match status" value="1"/>
</dbReference>
<gene>
    <name evidence="10" type="ORF">PPRIM_AZ9-3.1.T0860045</name>
</gene>
<keyword evidence="6" id="KW-0636">Prenylation</keyword>
<dbReference type="Proteomes" id="UP000688137">
    <property type="component" value="Unassembled WGS sequence"/>
</dbReference>
<comment type="function">
    <text evidence="7">Protein transport. Probably involved in vesicular traffic from ER to Golgi.</text>
</comment>
<accession>A0A8S1NCU8</accession>
<dbReference type="InterPro" id="IPR005225">
    <property type="entry name" value="Small_GTP-bd"/>
</dbReference>
<evidence type="ECO:0000313" key="10">
    <source>
        <dbReference type="EMBL" id="CAD8090458.1"/>
    </source>
</evidence>
<comment type="caution">
    <text evidence="10">The sequence shown here is derived from an EMBL/GenBank/DDBJ whole genome shotgun (WGS) entry which is preliminary data.</text>
</comment>
<dbReference type="Pfam" id="PF00071">
    <property type="entry name" value="Ras"/>
    <property type="match status" value="1"/>
</dbReference>
<dbReference type="SMART" id="SM00175">
    <property type="entry name" value="RAB"/>
    <property type="match status" value="1"/>
</dbReference>
<evidence type="ECO:0000256" key="1">
    <source>
        <dbReference type="ARBA" id="ARBA00006270"/>
    </source>
</evidence>